<dbReference type="Pfam" id="PF13669">
    <property type="entry name" value="Glyoxalase_4"/>
    <property type="match status" value="1"/>
</dbReference>
<dbReference type="InterPro" id="IPR029068">
    <property type="entry name" value="Glyas_Bleomycin-R_OHBP_Dase"/>
</dbReference>
<dbReference type="Gene3D" id="3.10.180.10">
    <property type="entry name" value="2,3-Dihydroxybiphenyl 1,2-Dioxygenase, domain 1"/>
    <property type="match status" value="1"/>
</dbReference>
<proteinExistence type="predicted"/>
<dbReference type="RefSeq" id="WP_252083946.1">
    <property type="nucleotide sequence ID" value="NZ_CP092418.1"/>
</dbReference>
<reference evidence="2" key="1">
    <citation type="submission" date="2022-02" db="EMBL/GenBank/DDBJ databases">
        <title>Coral-associated bacteria.</title>
        <authorList>
            <person name="Tang K."/>
            <person name="Wang X."/>
        </authorList>
    </citation>
    <scope>NUCLEOTIDE SEQUENCE</scope>
    <source>
        <strain evidence="2">SCSIO 43006</strain>
    </source>
</reference>
<dbReference type="Proteomes" id="UP001055658">
    <property type="component" value="Chromosome"/>
</dbReference>
<dbReference type="PROSITE" id="PS51819">
    <property type="entry name" value="VOC"/>
    <property type="match status" value="1"/>
</dbReference>
<dbReference type="SUPFAM" id="SSF54593">
    <property type="entry name" value="Glyoxalase/Bleomycin resistance protein/Dihydroxybiphenyl dioxygenase"/>
    <property type="match status" value="1"/>
</dbReference>
<evidence type="ECO:0000313" key="2">
    <source>
        <dbReference type="EMBL" id="USD21537.1"/>
    </source>
</evidence>
<protein>
    <submittedName>
        <fullName evidence="2">VOC family protein</fullName>
    </submittedName>
</protein>
<sequence length="144" mass="16744">MIKNPDHVTIAVTNLEKSQKFFELLDFELEITDVISGDKISKYLEVPNVQADHLTMVLKNAEPRFEIQLLHFRTPRIFSDSNLLNLARPGYNHLCLRVDDIEFSVGYLKKNGVHVRGQIIEYLSRKLVYIEGPEYITIELAEWL</sequence>
<name>A0ABY4VBK2_9GAMM</name>
<dbReference type="InterPro" id="IPR037523">
    <property type="entry name" value="VOC_core"/>
</dbReference>
<dbReference type="EMBL" id="CP092418">
    <property type="protein sequence ID" value="USD21537.1"/>
    <property type="molecule type" value="Genomic_DNA"/>
</dbReference>
<gene>
    <name evidence="2" type="ORF">MJO52_21170</name>
</gene>
<feature type="domain" description="VOC" evidence="1">
    <location>
        <begin position="4"/>
        <end position="143"/>
    </location>
</feature>
<evidence type="ECO:0000259" key="1">
    <source>
        <dbReference type="PROSITE" id="PS51819"/>
    </source>
</evidence>
<organism evidence="2 3">
    <name type="scientific">Microbulbifer variabilis</name>
    <dbReference type="NCBI Taxonomy" id="266805"/>
    <lineage>
        <taxon>Bacteria</taxon>
        <taxon>Pseudomonadati</taxon>
        <taxon>Pseudomonadota</taxon>
        <taxon>Gammaproteobacteria</taxon>
        <taxon>Cellvibrionales</taxon>
        <taxon>Microbulbiferaceae</taxon>
        <taxon>Microbulbifer</taxon>
    </lineage>
</organism>
<keyword evidence="3" id="KW-1185">Reference proteome</keyword>
<evidence type="ECO:0000313" key="3">
    <source>
        <dbReference type="Proteomes" id="UP001055658"/>
    </source>
</evidence>
<accession>A0ABY4VBK2</accession>